<proteinExistence type="predicted"/>
<dbReference type="Proteomes" id="UP000696280">
    <property type="component" value="Unassembled WGS sequence"/>
</dbReference>
<sequence length="119" mass="13405">MSSYLITKTSSIGAVNPVTVTQQLPQLPQHYPLLFYQHHACTPHRIETTKPKYKSKRKNMQSPTLGAPGTPRCSRKKKEKKNMPTPDADARRENKDFDTSIAIAIAGDSHPHQQFHGGW</sequence>
<dbReference type="OrthoDB" id="18042at2759"/>
<comment type="caution">
    <text evidence="2">The sequence shown here is derived from an EMBL/GenBank/DDBJ whole genome shotgun (WGS) entry which is preliminary data.</text>
</comment>
<evidence type="ECO:0000256" key="1">
    <source>
        <dbReference type="SAM" id="MobiDB-lite"/>
    </source>
</evidence>
<protein>
    <submittedName>
        <fullName evidence="2">Uncharacterized protein</fullName>
    </submittedName>
</protein>
<feature type="region of interest" description="Disordered" evidence="1">
    <location>
        <begin position="46"/>
        <end position="95"/>
    </location>
</feature>
<organism evidence="2 3">
    <name type="scientific">Hymenoscyphus fraxineus</name>
    <dbReference type="NCBI Taxonomy" id="746836"/>
    <lineage>
        <taxon>Eukaryota</taxon>
        <taxon>Fungi</taxon>
        <taxon>Dikarya</taxon>
        <taxon>Ascomycota</taxon>
        <taxon>Pezizomycotina</taxon>
        <taxon>Leotiomycetes</taxon>
        <taxon>Helotiales</taxon>
        <taxon>Helotiaceae</taxon>
        <taxon>Hymenoscyphus</taxon>
    </lineage>
</organism>
<accession>A0A9N9PI73</accession>
<dbReference type="AlphaFoldDB" id="A0A9N9PI73"/>
<evidence type="ECO:0000313" key="2">
    <source>
        <dbReference type="EMBL" id="CAG8954049.1"/>
    </source>
</evidence>
<keyword evidence="3" id="KW-1185">Reference proteome</keyword>
<name>A0A9N9PI73_9HELO</name>
<reference evidence="2" key="1">
    <citation type="submission" date="2021-07" db="EMBL/GenBank/DDBJ databases">
        <authorList>
            <person name="Durling M."/>
        </authorList>
    </citation>
    <scope>NUCLEOTIDE SEQUENCE</scope>
</reference>
<gene>
    <name evidence="2" type="ORF">HYFRA_00009150</name>
</gene>
<evidence type="ECO:0000313" key="3">
    <source>
        <dbReference type="Proteomes" id="UP000696280"/>
    </source>
</evidence>
<dbReference type="EMBL" id="CAJVRL010000055">
    <property type="protein sequence ID" value="CAG8954049.1"/>
    <property type="molecule type" value="Genomic_DNA"/>
</dbReference>